<dbReference type="RefSeq" id="WP_211085506.1">
    <property type="nucleotide sequence ID" value="NZ_CBCSLC010000001.1"/>
</dbReference>
<feature type="compositionally biased region" description="Low complexity" evidence="1">
    <location>
        <begin position="138"/>
        <end position="152"/>
    </location>
</feature>
<organism evidence="2 3">
    <name type="scientific">Paenibacillus xylanexedens</name>
    <dbReference type="NCBI Taxonomy" id="528191"/>
    <lineage>
        <taxon>Bacteria</taxon>
        <taxon>Bacillati</taxon>
        <taxon>Bacillota</taxon>
        <taxon>Bacilli</taxon>
        <taxon>Bacillales</taxon>
        <taxon>Paenibacillaceae</taxon>
        <taxon>Paenibacillus</taxon>
    </lineage>
</organism>
<name>A0ABS4S2H3_PAEXY</name>
<gene>
    <name evidence="2" type="ORF">J2Z28_006016</name>
</gene>
<accession>A0ABS4S2H3</accession>
<comment type="caution">
    <text evidence="2">The sequence shown here is derived from an EMBL/GenBank/DDBJ whole genome shotgun (WGS) entry which is preliminary data.</text>
</comment>
<proteinExistence type="predicted"/>
<dbReference type="Proteomes" id="UP000810207">
    <property type="component" value="Unassembled WGS sequence"/>
</dbReference>
<protein>
    <submittedName>
        <fullName evidence="2">Uncharacterized protein</fullName>
    </submittedName>
</protein>
<keyword evidence="3" id="KW-1185">Reference proteome</keyword>
<evidence type="ECO:0000313" key="2">
    <source>
        <dbReference type="EMBL" id="MBP2249321.1"/>
    </source>
</evidence>
<evidence type="ECO:0000256" key="1">
    <source>
        <dbReference type="SAM" id="MobiDB-lite"/>
    </source>
</evidence>
<feature type="region of interest" description="Disordered" evidence="1">
    <location>
        <begin position="92"/>
        <end position="212"/>
    </location>
</feature>
<reference evidence="2 3" key="1">
    <citation type="submission" date="2021-03" db="EMBL/GenBank/DDBJ databases">
        <title>Genomic Encyclopedia of Type Strains, Phase IV (KMG-IV): sequencing the most valuable type-strain genomes for metagenomic binning, comparative biology and taxonomic classification.</title>
        <authorList>
            <person name="Goeker M."/>
        </authorList>
    </citation>
    <scope>NUCLEOTIDE SEQUENCE [LARGE SCALE GENOMIC DNA]</scope>
    <source>
        <strain evidence="2 3">DSM 21292</strain>
    </source>
</reference>
<feature type="compositionally biased region" description="Basic and acidic residues" evidence="1">
    <location>
        <begin position="166"/>
        <end position="186"/>
    </location>
</feature>
<sequence>MIKNFAKFSATMGKGFKVGESDVEIKLTLPLKVVQDNFMFLSTNQGEKINVFLGDPQAAFEFEEDERDAMYRTWDSGRRVTTDASGVVTQIEKPGSEPEQDENQAQLFGPAEPPIDQEQLTGDGQETGEGDDQPTVPPTGADDPGTDPNDPYGDNDDNDIPAWMKDGGDDQSGSKEMDFSSEESKGEQQPPADENQPTGNTEGGSGDVDPDELERYILENRPIIPEITLDIPAAIERKRGSDVTWREIAADLGMSQGKLSGMLSRYKKAVKEQMVGSGVA</sequence>
<evidence type="ECO:0000313" key="3">
    <source>
        <dbReference type="Proteomes" id="UP000810207"/>
    </source>
</evidence>
<dbReference type="EMBL" id="JAGIKV010000035">
    <property type="protein sequence ID" value="MBP2249321.1"/>
    <property type="molecule type" value="Genomic_DNA"/>
</dbReference>